<evidence type="ECO:0000256" key="2">
    <source>
        <dbReference type="SAM" id="SignalP"/>
    </source>
</evidence>
<dbReference type="GO" id="GO:0052689">
    <property type="term" value="F:carboxylic ester hydrolase activity"/>
    <property type="evidence" value="ECO:0007669"/>
    <property type="project" value="TreeGrafter"/>
</dbReference>
<protein>
    <submittedName>
        <fullName evidence="4">Alpha/beta hydrolase</fullName>
    </submittedName>
</protein>
<feature type="chain" id="PRO_5017618889" evidence="2">
    <location>
        <begin position="21"/>
        <end position="369"/>
    </location>
</feature>
<feature type="signal peptide" evidence="2">
    <location>
        <begin position="1"/>
        <end position="20"/>
    </location>
</feature>
<keyword evidence="2" id="KW-0732">Signal</keyword>
<dbReference type="InterPro" id="IPR053145">
    <property type="entry name" value="AB_hydrolase_Est10"/>
</dbReference>
<dbReference type="PANTHER" id="PTHR43265">
    <property type="entry name" value="ESTERASE ESTD"/>
    <property type="match status" value="1"/>
</dbReference>
<proteinExistence type="predicted"/>
<feature type="domain" description="Serine aminopeptidase S33" evidence="3">
    <location>
        <begin position="93"/>
        <end position="333"/>
    </location>
</feature>
<evidence type="ECO:0000259" key="3">
    <source>
        <dbReference type="Pfam" id="PF12146"/>
    </source>
</evidence>
<dbReference type="AlphaFoldDB" id="A0A3D9CA92"/>
<dbReference type="GO" id="GO:0006508">
    <property type="term" value="P:proteolysis"/>
    <property type="evidence" value="ECO:0007669"/>
    <property type="project" value="InterPro"/>
</dbReference>
<dbReference type="PANTHER" id="PTHR43265:SF1">
    <property type="entry name" value="ESTERASE ESTD"/>
    <property type="match status" value="1"/>
</dbReference>
<comment type="caution">
    <text evidence="4">The sequence shown here is derived from an EMBL/GenBank/DDBJ whole genome shotgun (WGS) entry which is preliminary data.</text>
</comment>
<dbReference type="InterPro" id="IPR022742">
    <property type="entry name" value="Hydrolase_4"/>
</dbReference>
<dbReference type="Pfam" id="PF12146">
    <property type="entry name" value="Hydrolase_4"/>
    <property type="match status" value="1"/>
</dbReference>
<gene>
    <name evidence="4" type="ORF">DRF65_10465</name>
</gene>
<dbReference type="Gene3D" id="3.40.50.1820">
    <property type="entry name" value="alpha/beta hydrolase"/>
    <property type="match status" value="1"/>
</dbReference>
<reference evidence="5" key="1">
    <citation type="submission" date="2018-06" db="EMBL/GenBank/DDBJ databases">
        <authorList>
            <person name="Lum Nde A."/>
            <person name="Hugo C."/>
        </authorList>
    </citation>
    <scope>NUCLEOTIDE SEQUENCE [LARGE SCALE GENOMIC DNA]</scope>
    <source>
        <strain evidence="5">1_F178</strain>
    </source>
</reference>
<dbReference type="RefSeq" id="WP_115970702.1">
    <property type="nucleotide sequence ID" value="NZ_QNVT01000008.1"/>
</dbReference>
<name>A0A3D9CA92_9FLAO</name>
<dbReference type="Proteomes" id="UP000256686">
    <property type="component" value="Unassembled WGS sequence"/>
</dbReference>
<evidence type="ECO:0000313" key="4">
    <source>
        <dbReference type="EMBL" id="REC62506.1"/>
    </source>
</evidence>
<organism evidence="4 5">
    <name type="scientific">Chryseobacterium pennae</name>
    <dbReference type="NCBI Taxonomy" id="2258962"/>
    <lineage>
        <taxon>Bacteria</taxon>
        <taxon>Pseudomonadati</taxon>
        <taxon>Bacteroidota</taxon>
        <taxon>Flavobacteriia</taxon>
        <taxon>Flavobacteriales</taxon>
        <taxon>Weeksellaceae</taxon>
        <taxon>Chryseobacterium group</taxon>
        <taxon>Chryseobacterium</taxon>
    </lineage>
</organism>
<evidence type="ECO:0000256" key="1">
    <source>
        <dbReference type="ARBA" id="ARBA00022801"/>
    </source>
</evidence>
<dbReference type="EMBL" id="QNVT01000008">
    <property type="protein sequence ID" value="REC62506.1"/>
    <property type="molecule type" value="Genomic_DNA"/>
</dbReference>
<dbReference type="GO" id="GO:0004252">
    <property type="term" value="F:serine-type endopeptidase activity"/>
    <property type="evidence" value="ECO:0007669"/>
    <property type="project" value="InterPro"/>
</dbReference>
<dbReference type="InterPro" id="IPR002471">
    <property type="entry name" value="Pept_S9_AS"/>
</dbReference>
<keyword evidence="1 4" id="KW-0378">Hydrolase</keyword>
<accession>A0A3D9CA92</accession>
<sequence length="369" mass="40970">MKKIILSLIAILLVSTSAFAQDIQLNRPQEPLKPYSYYSEDITFKNKQANIYLAGTLTLPSREGVFPAVILISGSGPQNRNEELAGHKPFLVLSDYLTKNGFAVLRYDDRGTALSQGDFKRATSVDLATDVESAVAYLKTRKEINPAKIGLIGHSEGGLLAPQVAVKSRDVAFIVMLGGPGIPGDEILLIQQRLIAEASGTNEEEIKGAEMINRKIFNLVKKSSDIGQLKKDLRSSLKKILTENPDLKRAGDTTDDEFINLQIDTYATPWMQYFIKYNPVSTLKKVKIPVLALNGEKDLQITPKENLKAIKKALGKAKNKHVTIKELPGLNHLFQESDTGAPQEYQRIEQTYSPTVLKEVSDWLHLQIK</sequence>
<dbReference type="InterPro" id="IPR029058">
    <property type="entry name" value="AB_hydrolase_fold"/>
</dbReference>
<keyword evidence="5" id="KW-1185">Reference proteome</keyword>
<dbReference type="SUPFAM" id="SSF53474">
    <property type="entry name" value="alpha/beta-Hydrolases"/>
    <property type="match status" value="1"/>
</dbReference>
<evidence type="ECO:0000313" key="5">
    <source>
        <dbReference type="Proteomes" id="UP000256686"/>
    </source>
</evidence>
<dbReference type="PROSITE" id="PS00708">
    <property type="entry name" value="PRO_ENDOPEP_SER"/>
    <property type="match status" value="1"/>
</dbReference>